<dbReference type="SUPFAM" id="SSF53067">
    <property type="entry name" value="Actin-like ATPase domain"/>
    <property type="match status" value="2"/>
</dbReference>
<dbReference type="InterPro" id="IPR004000">
    <property type="entry name" value="Actin"/>
</dbReference>
<dbReference type="GO" id="GO:0005737">
    <property type="term" value="C:cytoplasm"/>
    <property type="evidence" value="ECO:0007669"/>
    <property type="project" value="UniProtKB-SubCell"/>
</dbReference>
<dbReference type="InterPro" id="IPR043129">
    <property type="entry name" value="ATPase_NBD"/>
</dbReference>
<evidence type="ECO:0000256" key="6">
    <source>
        <dbReference type="RuleBase" id="RU000487"/>
    </source>
</evidence>
<name>A0A1D2MMC7_ORCCI</name>
<dbReference type="STRING" id="48709.A0A1D2MMC7"/>
<dbReference type="AlphaFoldDB" id="A0A1D2MMC7"/>
<evidence type="ECO:0000256" key="5">
    <source>
        <dbReference type="ARBA" id="ARBA00022840"/>
    </source>
</evidence>
<dbReference type="InterPro" id="IPR020902">
    <property type="entry name" value="Actin/actin-like_CS"/>
</dbReference>
<dbReference type="FunFam" id="3.30.420.40:FF:000058">
    <property type="entry name" value="Putative actin-related protein 5"/>
    <property type="match status" value="1"/>
</dbReference>
<evidence type="ECO:0000256" key="3">
    <source>
        <dbReference type="ARBA" id="ARBA00022490"/>
    </source>
</evidence>
<proteinExistence type="inferred from homology"/>
<dbReference type="OrthoDB" id="6220758at2759"/>
<dbReference type="Proteomes" id="UP000094527">
    <property type="component" value="Unassembled WGS sequence"/>
</dbReference>
<dbReference type="Gene3D" id="3.90.640.10">
    <property type="entry name" value="Actin, Chain A, domain 4"/>
    <property type="match status" value="1"/>
</dbReference>
<dbReference type="EMBL" id="LJIJ01000849">
    <property type="protein sequence ID" value="ODM94167.1"/>
    <property type="molecule type" value="Genomic_DNA"/>
</dbReference>
<keyword evidence="8" id="KW-1185">Reference proteome</keyword>
<evidence type="ECO:0000313" key="7">
    <source>
        <dbReference type="EMBL" id="ODM94167.1"/>
    </source>
</evidence>
<dbReference type="GO" id="GO:0005524">
    <property type="term" value="F:ATP binding"/>
    <property type="evidence" value="ECO:0007669"/>
    <property type="project" value="UniProtKB-KW"/>
</dbReference>
<comment type="caution">
    <text evidence="7">The sequence shown here is derived from an EMBL/GenBank/DDBJ whole genome shotgun (WGS) entry which is preliminary data.</text>
</comment>
<sequence>MVNEVVRPAVVIDNGSGSIKAGLAGEDAPKTILQNVVGHRGITRSNDKANSSFIGNDLISNDASLKLKYPMENGVVVNWDDMESVWAHVLQNELKVKPEEFAMLLTEAPLNAHENRRKLGEIFFEKFNTPAMYVCIPAVLALYSTGRKTGLVLDSGDEVTCAVPVIDGYAVPDGIRRLNMGGRKVTNLLNTLLYKECSYAFDSNRDLEILRKIKEGLEGTVKCEDGFKYELPDGQVITIGDKNKTVEQLFEPLFNPSLANVRGEGMAELMFQSANATDQALFSNVVISGGNTMLPGFEERFRSELGNLMGKDSNKLKIIPAGTSSGAQVEESRQCAAWRGGSILANLSAFQNMWVGKKEYEELGAEAIIHAKKQ</sequence>
<reference evidence="7 8" key="1">
    <citation type="journal article" date="2016" name="Genome Biol. Evol.">
        <title>Gene Family Evolution Reflects Adaptation to Soil Environmental Stressors in the Genome of the Collembolan Orchesella cincta.</title>
        <authorList>
            <person name="Faddeeva-Vakhrusheva A."/>
            <person name="Derks M.F."/>
            <person name="Anvar S.Y."/>
            <person name="Agamennone V."/>
            <person name="Suring W."/>
            <person name="Smit S."/>
            <person name="van Straalen N.M."/>
            <person name="Roelofs D."/>
        </authorList>
    </citation>
    <scope>NUCLEOTIDE SEQUENCE [LARGE SCALE GENOMIC DNA]</scope>
    <source>
        <tissue evidence="7">Mixed pool</tissue>
    </source>
</reference>
<dbReference type="SMART" id="SM00268">
    <property type="entry name" value="ACTIN"/>
    <property type="match status" value="1"/>
</dbReference>
<keyword evidence="4" id="KW-0547">Nucleotide-binding</keyword>
<evidence type="ECO:0000313" key="8">
    <source>
        <dbReference type="Proteomes" id="UP000094527"/>
    </source>
</evidence>
<dbReference type="PROSITE" id="PS01132">
    <property type="entry name" value="ACTINS_ACT_LIKE"/>
    <property type="match status" value="1"/>
</dbReference>
<dbReference type="PRINTS" id="PR00190">
    <property type="entry name" value="ACTIN"/>
</dbReference>
<protein>
    <submittedName>
        <fullName evidence="7">Actin, cytoplasmic 1</fullName>
    </submittedName>
</protein>
<dbReference type="PANTHER" id="PTHR11937">
    <property type="entry name" value="ACTIN"/>
    <property type="match status" value="1"/>
</dbReference>
<evidence type="ECO:0000256" key="2">
    <source>
        <dbReference type="ARBA" id="ARBA00006752"/>
    </source>
</evidence>
<gene>
    <name evidence="7" type="ORF">Ocin01_12513</name>
</gene>
<comment type="subcellular location">
    <subcellularLocation>
        <location evidence="1">Cytoplasm</location>
    </subcellularLocation>
</comment>
<comment type="similarity">
    <text evidence="2 6">Belongs to the actin family.</text>
</comment>
<keyword evidence="5" id="KW-0067">ATP-binding</keyword>
<evidence type="ECO:0000256" key="1">
    <source>
        <dbReference type="ARBA" id="ARBA00004496"/>
    </source>
</evidence>
<dbReference type="Gene3D" id="3.30.420.40">
    <property type="match status" value="2"/>
</dbReference>
<evidence type="ECO:0000256" key="4">
    <source>
        <dbReference type="ARBA" id="ARBA00022741"/>
    </source>
</evidence>
<accession>A0A1D2MMC7</accession>
<organism evidence="7 8">
    <name type="scientific">Orchesella cincta</name>
    <name type="common">Springtail</name>
    <name type="synonym">Podura cincta</name>
    <dbReference type="NCBI Taxonomy" id="48709"/>
    <lineage>
        <taxon>Eukaryota</taxon>
        <taxon>Metazoa</taxon>
        <taxon>Ecdysozoa</taxon>
        <taxon>Arthropoda</taxon>
        <taxon>Hexapoda</taxon>
        <taxon>Collembola</taxon>
        <taxon>Entomobryomorpha</taxon>
        <taxon>Entomobryoidea</taxon>
        <taxon>Orchesellidae</taxon>
        <taxon>Orchesellinae</taxon>
        <taxon>Orchesella</taxon>
    </lineage>
</organism>
<dbReference type="Pfam" id="PF00022">
    <property type="entry name" value="Actin"/>
    <property type="match status" value="1"/>
</dbReference>
<dbReference type="FunFam" id="3.30.420.40:FF:000050">
    <property type="entry name" value="Actin, alpha skeletal muscle"/>
    <property type="match status" value="1"/>
</dbReference>
<keyword evidence="3" id="KW-0963">Cytoplasm</keyword>